<proteinExistence type="inferred from homology"/>
<reference evidence="6 7" key="2">
    <citation type="submission" date="2014-05" db="EMBL/GenBank/DDBJ databases">
        <title>Genome sequence of the 3-chlorobenzoate degrading bacterium Pseudomonas knackmussii B13 shows multiple evidence for horizontal gene transfer.</title>
        <authorList>
            <person name="Miyazaki R."/>
            <person name="Bertelli C."/>
            <person name="Falquet L."/>
            <person name="Robinson-Rechavi M."/>
            <person name="Gharib W."/>
            <person name="Roy S."/>
            <person name="Van der Meer J.R."/>
        </authorList>
    </citation>
    <scope>NUCLEOTIDE SEQUENCE [LARGE SCALE GENOMIC DNA]</scope>
    <source>
        <strain evidence="6 7">B13</strain>
    </source>
</reference>
<dbReference type="Pfam" id="PF01343">
    <property type="entry name" value="Peptidase_S49"/>
    <property type="match status" value="1"/>
</dbReference>
<dbReference type="AlphaFoldDB" id="A0A024HDS6"/>
<dbReference type="KEGG" id="pkc:PKB_1277"/>
<dbReference type="EMBL" id="HG322950">
    <property type="protein sequence ID" value="CDF82642.1"/>
    <property type="molecule type" value="Genomic_DNA"/>
</dbReference>
<dbReference type="InterPro" id="IPR033855">
    <property type="entry name" value="Protein_C"/>
</dbReference>
<dbReference type="InterPro" id="IPR029045">
    <property type="entry name" value="ClpP/crotonase-like_dom_sf"/>
</dbReference>
<dbReference type="OrthoDB" id="6999246at2"/>
<keyword evidence="3" id="KW-0378">Hydrolase</keyword>
<feature type="domain" description="Peptidase S49" evidence="5">
    <location>
        <begin position="145"/>
        <end position="293"/>
    </location>
</feature>
<comment type="similarity">
    <text evidence="1">Belongs to the peptidase S49 family.</text>
</comment>
<protein>
    <submittedName>
        <fullName evidence="6">Phage minor capsid protein C</fullName>
    </submittedName>
</protein>
<dbReference type="PANTHER" id="PTHR33209:SF1">
    <property type="entry name" value="PEPTIDASE S49 DOMAIN-CONTAINING PROTEIN"/>
    <property type="match status" value="1"/>
</dbReference>
<evidence type="ECO:0000256" key="2">
    <source>
        <dbReference type="ARBA" id="ARBA00022670"/>
    </source>
</evidence>
<accession>A0A024HDS6</accession>
<dbReference type="PANTHER" id="PTHR33209">
    <property type="entry name" value="PROTEASE 4"/>
    <property type="match status" value="1"/>
</dbReference>
<dbReference type="PATRIC" id="fig|1301098.3.peg.1282"/>
<dbReference type="Gene3D" id="3.90.226.10">
    <property type="entry name" value="2-enoyl-CoA Hydratase, Chain A, domain 1"/>
    <property type="match status" value="1"/>
</dbReference>
<reference evidence="6 7" key="1">
    <citation type="submission" date="2013-03" db="EMBL/GenBank/DDBJ databases">
        <authorList>
            <person name="Linke B."/>
        </authorList>
    </citation>
    <scope>NUCLEOTIDE SEQUENCE [LARGE SCALE GENOMIC DNA]</scope>
    <source>
        <strain evidence="6 7">B13</strain>
    </source>
</reference>
<keyword evidence="4" id="KW-0720">Serine protease</keyword>
<keyword evidence="2" id="KW-0645">Protease</keyword>
<dbReference type="STRING" id="1301098.PKB_1277"/>
<evidence type="ECO:0000256" key="4">
    <source>
        <dbReference type="ARBA" id="ARBA00022825"/>
    </source>
</evidence>
<dbReference type="SUPFAM" id="SSF52096">
    <property type="entry name" value="ClpP/crotonase"/>
    <property type="match status" value="1"/>
</dbReference>
<evidence type="ECO:0000313" key="6">
    <source>
        <dbReference type="EMBL" id="CDF82642.1"/>
    </source>
</evidence>
<dbReference type="GO" id="GO:0008236">
    <property type="term" value="F:serine-type peptidase activity"/>
    <property type="evidence" value="ECO:0007669"/>
    <property type="project" value="UniProtKB-KW"/>
</dbReference>
<name>A0A024HDS6_PSEKB</name>
<evidence type="ECO:0000313" key="7">
    <source>
        <dbReference type="Proteomes" id="UP000025241"/>
    </source>
</evidence>
<dbReference type="GO" id="GO:0006508">
    <property type="term" value="P:proteolysis"/>
    <property type="evidence" value="ECO:0007669"/>
    <property type="project" value="UniProtKB-KW"/>
</dbReference>
<dbReference type="CDD" id="cd07022">
    <property type="entry name" value="S49_Sppa_36K_type"/>
    <property type="match status" value="1"/>
</dbReference>
<dbReference type="InterPro" id="IPR002142">
    <property type="entry name" value="Peptidase_S49"/>
</dbReference>
<dbReference type="eggNOG" id="COG0616">
    <property type="taxonomic scope" value="Bacteria"/>
</dbReference>
<sequence>MKRFLRASSLLFNQPLLVTPDMLDLGVRWANQAMNLNILNIGSAPAPHMMEDDDYDHGARLERMQEQRRAAIAKTGVEVLPVHGVLVSRGSHINACETMTSYEGLRSQLQQAVADPMVEHIVLDIDSPGGSAVGAFELAADIRAMAQQKPITGLVNYMAYSGGYLMGAACSELVVSQTSGIGSVGVIASHMDRSKLEENMGVKVTTVFAGAHKNDLSPHEPLSDQSLQVLQDIVQESYQMFVSAVAEYRGLSPEQVIATEAGLYRGQAGIAAGLADRLESPQAAVDNLSRAVALSRSQRQPGRVSVRAAAMAIQSRL</sequence>
<dbReference type="HOGENOM" id="CLU_046540_4_1_6"/>
<organism evidence="6 7">
    <name type="scientific">Pseudomonas knackmussii (strain DSM 6978 / CCUG 54928 / LMG 23759 / B13)</name>
    <dbReference type="NCBI Taxonomy" id="1301098"/>
    <lineage>
        <taxon>Bacteria</taxon>
        <taxon>Pseudomonadati</taxon>
        <taxon>Pseudomonadota</taxon>
        <taxon>Gammaproteobacteria</taxon>
        <taxon>Pseudomonadales</taxon>
        <taxon>Pseudomonadaceae</taxon>
        <taxon>Pseudomonas</taxon>
    </lineage>
</organism>
<dbReference type="Proteomes" id="UP000025241">
    <property type="component" value="Chromosome I"/>
</dbReference>
<evidence type="ECO:0000256" key="1">
    <source>
        <dbReference type="ARBA" id="ARBA00008683"/>
    </source>
</evidence>
<dbReference type="RefSeq" id="WP_043249988.1">
    <property type="nucleotide sequence ID" value="NZ_HG322950.1"/>
</dbReference>
<dbReference type="Gene3D" id="6.20.330.10">
    <property type="match status" value="1"/>
</dbReference>
<gene>
    <name evidence="6" type="ORF">PKB_1277</name>
</gene>
<evidence type="ECO:0000256" key="3">
    <source>
        <dbReference type="ARBA" id="ARBA00022801"/>
    </source>
</evidence>
<keyword evidence="7" id="KW-1185">Reference proteome</keyword>
<evidence type="ECO:0000259" key="5">
    <source>
        <dbReference type="Pfam" id="PF01343"/>
    </source>
</evidence>